<organism evidence="1 2">
    <name type="scientific">Ajellomyces capsulatus</name>
    <name type="common">Darling's disease fungus</name>
    <name type="synonym">Histoplasma capsulatum</name>
    <dbReference type="NCBI Taxonomy" id="5037"/>
    <lineage>
        <taxon>Eukaryota</taxon>
        <taxon>Fungi</taxon>
        <taxon>Dikarya</taxon>
        <taxon>Ascomycota</taxon>
        <taxon>Pezizomycotina</taxon>
        <taxon>Eurotiomycetes</taxon>
        <taxon>Eurotiomycetidae</taxon>
        <taxon>Onygenales</taxon>
        <taxon>Ajellomycetaceae</taxon>
        <taxon>Histoplasma</taxon>
    </lineage>
</organism>
<proteinExistence type="predicted"/>
<dbReference type="VEuPathDB" id="FungiDB:I7I51_04027"/>
<dbReference type="OrthoDB" id="10389170at2759"/>
<evidence type="ECO:0000313" key="1">
    <source>
        <dbReference type="EMBL" id="QSS61850.1"/>
    </source>
</evidence>
<name>A0A8A1M9C4_AJECA</name>
<gene>
    <name evidence="1" type="ORF">I7I51_04027</name>
</gene>
<dbReference type="EMBL" id="CP069111">
    <property type="protein sequence ID" value="QSS61850.1"/>
    <property type="molecule type" value="Genomic_DNA"/>
</dbReference>
<sequence>MNEIKWITNNAGKYTVASSSLKWFRTVTTDLQLVSGGPPCTSSEETPWIRELNMEMLHDTRAFSPVLLRSGKLKTALSARTVYASAPDTLEETAAVDYSHSEKTTSPCMWNGNISTLQQ</sequence>
<protein>
    <submittedName>
        <fullName evidence="1">Uncharacterized protein</fullName>
    </submittedName>
</protein>
<evidence type="ECO:0000313" key="2">
    <source>
        <dbReference type="Proteomes" id="UP000663671"/>
    </source>
</evidence>
<reference evidence="1" key="1">
    <citation type="submission" date="2021-01" db="EMBL/GenBank/DDBJ databases">
        <title>Chromosome-level genome assembly of a human fungal pathogen reveals clustering of transcriptionally co-regulated genes.</title>
        <authorList>
            <person name="Voorhies M."/>
            <person name="Cohen S."/>
            <person name="Shea T.P."/>
            <person name="Petrus S."/>
            <person name="Munoz J.F."/>
            <person name="Poplawski S."/>
            <person name="Goldman W.E."/>
            <person name="Michael T."/>
            <person name="Cuomo C.A."/>
            <person name="Sil A."/>
            <person name="Beyhan S."/>
        </authorList>
    </citation>
    <scope>NUCLEOTIDE SEQUENCE</scope>
    <source>
        <strain evidence="1">WU24</strain>
    </source>
</reference>
<dbReference type="AlphaFoldDB" id="A0A8A1M9C4"/>
<accession>A0A8A1M9C4</accession>
<dbReference type="Proteomes" id="UP000663671">
    <property type="component" value="Chromosome 5"/>
</dbReference>